<proteinExistence type="predicted"/>
<keyword evidence="2" id="KW-1185">Reference proteome</keyword>
<dbReference type="EMBL" id="JAIZAY010001006">
    <property type="protein sequence ID" value="KAJ8017789.1"/>
    <property type="molecule type" value="Genomic_DNA"/>
</dbReference>
<organism evidence="1 2">
    <name type="scientific">Holothuria leucospilota</name>
    <name type="common">Black long sea cucumber</name>
    <name type="synonym">Mertensiothuria leucospilota</name>
    <dbReference type="NCBI Taxonomy" id="206669"/>
    <lineage>
        <taxon>Eukaryota</taxon>
        <taxon>Metazoa</taxon>
        <taxon>Echinodermata</taxon>
        <taxon>Eleutherozoa</taxon>
        <taxon>Echinozoa</taxon>
        <taxon>Holothuroidea</taxon>
        <taxon>Aspidochirotacea</taxon>
        <taxon>Aspidochirotida</taxon>
        <taxon>Holothuriidae</taxon>
        <taxon>Holothuria</taxon>
    </lineage>
</organism>
<sequence length="73" mass="8281">MSKFPVKATFFEKIQDESGVHVFKQCLQVWYTVIFLTNMGVFIAVDENVTDGDIAITGDTIWSLFPVEQISMC</sequence>
<accession>A0A9Q0YCA9</accession>
<name>A0A9Q0YCA9_HOLLE</name>
<gene>
    <name evidence="1" type="ORF">HOLleu_44572</name>
</gene>
<evidence type="ECO:0000313" key="2">
    <source>
        <dbReference type="Proteomes" id="UP001152320"/>
    </source>
</evidence>
<dbReference type="AlphaFoldDB" id="A0A9Q0YCA9"/>
<reference evidence="1" key="1">
    <citation type="submission" date="2021-10" db="EMBL/GenBank/DDBJ databases">
        <title>Tropical sea cucumber genome reveals ecological adaptation and Cuvierian tubules defense mechanism.</title>
        <authorList>
            <person name="Chen T."/>
        </authorList>
    </citation>
    <scope>NUCLEOTIDE SEQUENCE</scope>
    <source>
        <strain evidence="1">Nanhai2018</strain>
        <tissue evidence="1">Muscle</tissue>
    </source>
</reference>
<evidence type="ECO:0000313" key="1">
    <source>
        <dbReference type="EMBL" id="KAJ8017789.1"/>
    </source>
</evidence>
<comment type="caution">
    <text evidence="1">The sequence shown here is derived from an EMBL/GenBank/DDBJ whole genome shotgun (WGS) entry which is preliminary data.</text>
</comment>
<dbReference type="Proteomes" id="UP001152320">
    <property type="component" value="Unassembled WGS sequence"/>
</dbReference>
<protein>
    <submittedName>
        <fullName evidence="1">Uncharacterized protein</fullName>
    </submittedName>
</protein>